<dbReference type="GO" id="GO:0006313">
    <property type="term" value="P:DNA transposition"/>
    <property type="evidence" value="ECO:0007669"/>
    <property type="project" value="InterPro"/>
</dbReference>
<dbReference type="InterPro" id="IPR001207">
    <property type="entry name" value="Transposase_mutator"/>
</dbReference>
<sequence length="361" mass="40617">MKKNGHDRLGRQRWMCPGCRTTGAVRDLSRRRRAELAEFLGWLLAPSPQPSGSRAFRKRTSWCWGLRPVLEPDAAARHVVMADGTYLKGGGCLLIVIDGLSGEAIAWQWCVRESTDEYTALFSRIPAPDVLVCDGLRGIEKACRRAWPGTRIQRCLVHVQRDSRRDLTSRPRLQAGRELKRLADTITGIHDTEQAAAWAVQLHEWHNRWRDMLAERTYAKDAPGDPRATGQEWWWTHQPLRRCYHRLESLPGSGSLFAFLDPALASAGPVPCTTNRLEGGINAPIKRMLVNHRGLPGRHRVLACEWACYMKSAKPDPYRFAIPDDTTPPAHAETDETPGGDAPEPGTSIEWTDLHMPVFNT</sequence>
<keyword evidence="5" id="KW-0233">DNA recombination</keyword>
<dbReference type="EMBL" id="JGZT01000008">
    <property type="protein sequence ID" value="KFJ01481.1"/>
    <property type="molecule type" value="Genomic_DNA"/>
</dbReference>
<keyword evidence="4" id="KW-0238">DNA-binding</keyword>
<protein>
    <submittedName>
        <fullName evidence="7">IS256 family transposase</fullName>
    </submittedName>
</protein>
<evidence type="ECO:0000256" key="4">
    <source>
        <dbReference type="ARBA" id="ARBA00023125"/>
    </source>
</evidence>
<dbReference type="GO" id="GO:0004803">
    <property type="term" value="F:transposase activity"/>
    <property type="evidence" value="ECO:0007669"/>
    <property type="project" value="InterPro"/>
</dbReference>
<dbReference type="NCBIfam" id="NF033544">
    <property type="entry name" value="transpos_IS1249"/>
    <property type="match status" value="1"/>
</dbReference>
<evidence type="ECO:0000256" key="2">
    <source>
        <dbReference type="ARBA" id="ARBA00010961"/>
    </source>
</evidence>
<dbReference type="Proteomes" id="UP000029003">
    <property type="component" value="Unassembled WGS sequence"/>
</dbReference>
<evidence type="ECO:0000256" key="5">
    <source>
        <dbReference type="ARBA" id="ARBA00023172"/>
    </source>
</evidence>
<dbReference type="PROSITE" id="PS01007">
    <property type="entry name" value="TRANSPOSASE_MUTATOR"/>
    <property type="match status" value="1"/>
</dbReference>
<feature type="region of interest" description="Disordered" evidence="6">
    <location>
        <begin position="322"/>
        <end position="361"/>
    </location>
</feature>
<reference evidence="7 8" key="1">
    <citation type="submission" date="2014-03" db="EMBL/GenBank/DDBJ databases">
        <title>Genomics of Bifidobacteria.</title>
        <authorList>
            <person name="Ventura M."/>
            <person name="Milani C."/>
            <person name="Lugli G.A."/>
        </authorList>
    </citation>
    <scope>NUCLEOTIDE SEQUENCE [LARGE SCALE GENOMIC DNA]</scope>
    <source>
        <strain evidence="7 8">LMG 21395</strain>
    </source>
</reference>
<evidence type="ECO:0000256" key="3">
    <source>
        <dbReference type="ARBA" id="ARBA00022578"/>
    </source>
</evidence>
<dbReference type="Pfam" id="PF00872">
    <property type="entry name" value="Transposase_mut"/>
    <property type="match status" value="1"/>
</dbReference>
<name>A0A087E130_9BIFI</name>
<organism evidence="7 8">
    <name type="scientific">Bifidobacterium thermacidophilum subsp. thermacidophilum</name>
    <dbReference type="NCBI Taxonomy" id="79262"/>
    <lineage>
        <taxon>Bacteria</taxon>
        <taxon>Bacillati</taxon>
        <taxon>Actinomycetota</taxon>
        <taxon>Actinomycetes</taxon>
        <taxon>Bifidobacteriales</taxon>
        <taxon>Bifidobacteriaceae</taxon>
        <taxon>Bifidobacterium</taxon>
    </lineage>
</organism>
<keyword evidence="3" id="KW-0815">Transposition</keyword>
<evidence type="ECO:0000313" key="7">
    <source>
        <dbReference type="EMBL" id="KFJ01481.1"/>
    </source>
</evidence>
<comment type="caution">
    <text evidence="7">The sequence shown here is derived from an EMBL/GenBank/DDBJ whole genome shotgun (WGS) entry which is preliminary data.</text>
</comment>
<evidence type="ECO:0000256" key="6">
    <source>
        <dbReference type="SAM" id="MobiDB-lite"/>
    </source>
</evidence>
<gene>
    <name evidence="7" type="ORF">THER5_1370</name>
</gene>
<evidence type="ECO:0000313" key="8">
    <source>
        <dbReference type="Proteomes" id="UP000029003"/>
    </source>
</evidence>
<dbReference type="InterPro" id="IPR048004">
    <property type="entry name" value="IS1249_transpos"/>
</dbReference>
<accession>A0A087E130</accession>
<dbReference type="AlphaFoldDB" id="A0A087E130"/>
<dbReference type="GO" id="GO:0003677">
    <property type="term" value="F:DNA binding"/>
    <property type="evidence" value="ECO:0007669"/>
    <property type="project" value="UniProtKB-KW"/>
</dbReference>
<comment type="function">
    <text evidence="1">Required for the transposition of the insertion element.</text>
</comment>
<proteinExistence type="inferred from homology"/>
<comment type="similarity">
    <text evidence="2">Belongs to the transposase mutator family.</text>
</comment>
<evidence type="ECO:0000256" key="1">
    <source>
        <dbReference type="ARBA" id="ARBA00002190"/>
    </source>
</evidence>